<gene>
    <name evidence="4" type="ORF">ENI96_05370</name>
</gene>
<evidence type="ECO:0000256" key="1">
    <source>
        <dbReference type="ARBA" id="ARBA00022450"/>
    </source>
</evidence>
<organism evidence="4 5">
    <name type="scientific">Sedimenticola thiotaurini</name>
    <dbReference type="NCBI Taxonomy" id="1543721"/>
    <lineage>
        <taxon>Bacteria</taxon>
        <taxon>Pseudomonadati</taxon>
        <taxon>Pseudomonadota</taxon>
        <taxon>Gammaproteobacteria</taxon>
        <taxon>Chromatiales</taxon>
        <taxon>Sedimenticolaceae</taxon>
        <taxon>Sedimenticola</taxon>
    </lineage>
</organism>
<dbReference type="GO" id="GO:0000036">
    <property type="term" value="F:acyl carrier activity"/>
    <property type="evidence" value="ECO:0007669"/>
    <property type="project" value="TreeGrafter"/>
</dbReference>
<dbReference type="EMBL" id="DRKP01000060">
    <property type="protein sequence ID" value="HEB95843.1"/>
    <property type="molecule type" value="Genomic_DNA"/>
</dbReference>
<comment type="caution">
    <text evidence="4">The sequence shown here is derived from an EMBL/GenBank/DDBJ whole genome shotgun (WGS) entry which is preliminary data.</text>
</comment>
<keyword evidence="2" id="KW-0597">Phosphoprotein</keyword>
<sequence>MDEKVYNAIVKAIATQKHIDGASIERESTLEQLGISSLDAITIVYEIEEQFDVEVPNDALENLKTVQDIVDGIGALVAAKA</sequence>
<dbReference type="Proteomes" id="UP000886251">
    <property type="component" value="Unassembled WGS sequence"/>
</dbReference>
<protein>
    <submittedName>
        <fullName evidence="4">Histidine kinase</fullName>
    </submittedName>
</protein>
<dbReference type="PROSITE" id="PS50075">
    <property type="entry name" value="CARRIER"/>
    <property type="match status" value="1"/>
</dbReference>
<keyword evidence="4" id="KW-0418">Kinase</keyword>
<accession>A0A831RJM7</accession>
<proteinExistence type="predicted"/>
<reference evidence="4" key="1">
    <citation type="journal article" date="2020" name="mSystems">
        <title>Genome- and Community-Level Interaction Insights into Carbon Utilization and Element Cycling Functions of Hydrothermarchaeota in Hydrothermal Sediment.</title>
        <authorList>
            <person name="Zhou Z."/>
            <person name="Liu Y."/>
            <person name="Xu W."/>
            <person name="Pan J."/>
            <person name="Luo Z.H."/>
            <person name="Li M."/>
        </authorList>
    </citation>
    <scope>NUCLEOTIDE SEQUENCE [LARGE SCALE GENOMIC DNA]</scope>
    <source>
        <strain evidence="4">HyVt-443</strain>
    </source>
</reference>
<dbReference type="PANTHER" id="PTHR20863">
    <property type="entry name" value="ACYL CARRIER PROTEIN"/>
    <property type="match status" value="1"/>
</dbReference>
<dbReference type="GO" id="GO:0000035">
    <property type="term" value="F:acyl binding"/>
    <property type="evidence" value="ECO:0007669"/>
    <property type="project" value="TreeGrafter"/>
</dbReference>
<evidence type="ECO:0000259" key="3">
    <source>
        <dbReference type="PROSITE" id="PS50075"/>
    </source>
</evidence>
<keyword evidence="1" id="KW-0596">Phosphopantetheine</keyword>
<dbReference type="SUPFAM" id="SSF47336">
    <property type="entry name" value="ACP-like"/>
    <property type="match status" value="1"/>
</dbReference>
<evidence type="ECO:0000313" key="5">
    <source>
        <dbReference type="Proteomes" id="UP000886251"/>
    </source>
</evidence>
<evidence type="ECO:0000256" key="2">
    <source>
        <dbReference type="ARBA" id="ARBA00022553"/>
    </source>
</evidence>
<dbReference type="Pfam" id="PF00550">
    <property type="entry name" value="PP-binding"/>
    <property type="match status" value="1"/>
</dbReference>
<dbReference type="InterPro" id="IPR009081">
    <property type="entry name" value="PP-bd_ACP"/>
</dbReference>
<dbReference type="InterPro" id="IPR036736">
    <property type="entry name" value="ACP-like_sf"/>
</dbReference>
<dbReference type="AlphaFoldDB" id="A0A831RJM7"/>
<feature type="domain" description="Carrier" evidence="3">
    <location>
        <begin position="3"/>
        <end position="77"/>
    </location>
</feature>
<dbReference type="PANTHER" id="PTHR20863:SF76">
    <property type="entry name" value="CARRIER DOMAIN-CONTAINING PROTEIN"/>
    <property type="match status" value="1"/>
</dbReference>
<keyword evidence="4" id="KW-0808">Transferase</keyword>
<evidence type="ECO:0000313" key="4">
    <source>
        <dbReference type="EMBL" id="HEB95843.1"/>
    </source>
</evidence>
<name>A0A831RJM7_9GAMM</name>
<dbReference type="Gene3D" id="1.10.1200.10">
    <property type="entry name" value="ACP-like"/>
    <property type="match status" value="1"/>
</dbReference>
<dbReference type="GO" id="GO:0016301">
    <property type="term" value="F:kinase activity"/>
    <property type="evidence" value="ECO:0007669"/>
    <property type="project" value="UniProtKB-KW"/>
</dbReference>
<dbReference type="InterPro" id="IPR003231">
    <property type="entry name" value="ACP"/>
</dbReference>